<proteinExistence type="predicted"/>
<evidence type="ECO:0000313" key="1">
    <source>
        <dbReference type="EMBL" id="CFR70947.1"/>
    </source>
</evidence>
<name>A0A655FLL1_MYCTX</name>
<protein>
    <submittedName>
        <fullName evidence="1">Uncharacterized protein</fullName>
    </submittedName>
</protein>
<organism evidence="1 2">
    <name type="scientific">Mycobacterium tuberculosis</name>
    <dbReference type="NCBI Taxonomy" id="1773"/>
    <lineage>
        <taxon>Bacteria</taxon>
        <taxon>Bacillati</taxon>
        <taxon>Actinomycetota</taxon>
        <taxon>Actinomycetes</taxon>
        <taxon>Mycobacteriales</taxon>
        <taxon>Mycobacteriaceae</taxon>
        <taxon>Mycobacterium</taxon>
        <taxon>Mycobacterium tuberculosis complex</taxon>
    </lineage>
</organism>
<gene>
    <name evidence="1" type="ORF">ERS007657_00948</name>
</gene>
<dbReference type="EMBL" id="CGCX01000253">
    <property type="protein sequence ID" value="CFR70947.1"/>
    <property type="molecule type" value="Genomic_DNA"/>
</dbReference>
<dbReference type="AlphaFoldDB" id="A0A655FLL1"/>
<sequence>MAARNEILRGNTLPAMTIPATTAIRIASGTGFFTSANPRQAWPTNSDRTPKIMNTFHSSGTPIGMAVRIPR</sequence>
<dbReference type="Proteomes" id="UP000046680">
    <property type="component" value="Unassembled WGS sequence"/>
</dbReference>
<reference evidence="1 2" key="1">
    <citation type="submission" date="2015-03" db="EMBL/GenBank/DDBJ databases">
        <authorList>
            <consortium name="Pathogen Informatics"/>
        </authorList>
    </citation>
    <scope>NUCLEOTIDE SEQUENCE [LARGE SCALE GENOMIC DNA]</scope>
    <source>
        <strain evidence="1 2">C09601061</strain>
    </source>
</reference>
<evidence type="ECO:0000313" key="2">
    <source>
        <dbReference type="Proteomes" id="UP000046680"/>
    </source>
</evidence>
<accession>A0A655FLL1</accession>